<protein>
    <submittedName>
        <fullName evidence="1">Uncharacterized protein</fullName>
    </submittedName>
</protein>
<dbReference type="EMBL" id="AP022612">
    <property type="protein sequence ID" value="BBZ33607.1"/>
    <property type="molecule type" value="Genomic_DNA"/>
</dbReference>
<sequence length="102" mass="11135">MTIIGDWDVGIRTPIGSLQILYRFTERDGAVAGSAVGDAETVPLTDIDVDGPRVTWKQTVTRPMRLKLTFDVEVHGDALTGHSRAGRLPRSAVTGVRRVRHA</sequence>
<name>A0A7I7XWI6_9MYCO</name>
<reference evidence="1" key="2">
    <citation type="submission" date="2020-02" db="EMBL/GenBank/DDBJ databases">
        <authorList>
            <person name="Matsumoto Y."/>
            <person name="Motooka D."/>
            <person name="Nakamura S."/>
        </authorList>
    </citation>
    <scope>NUCLEOTIDE SEQUENCE</scope>
    <source>
        <strain evidence="1">JCM 13671</strain>
    </source>
</reference>
<keyword evidence="2" id="KW-1185">Reference proteome</keyword>
<dbReference type="AlphaFoldDB" id="A0A7I7XWI6"/>
<reference evidence="1" key="1">
    <citation type="journal article" date="2019" name="Emerg. Microbes Infect.">
        <title>Comprehensive subspecies identification of 175 nontuberculous mycobacteria species based on 7547 genomic profiles.</title>
        <authorList>
            <person name="Matsumoto Y."/>
            <person name="Kinjo T."/>
            <person name="Motooka D."/>
            <person name="Nabeya D."/>
            <person name="Jung N."/>
            <person name="Uechi K."/>
            <person name="Horii T."/>
            <person name="Iida T."/>
            <person name="Fujita J."/>
            <person name="Nakamura S."/>
        </authorList>
    </citation>
    <scope>NUCLEOTIDE SEQUENCE [LARGE SCALE GENOMIC DNA]</scope>
    <source>
        <strain evidence="1">JCM 13671</strain>
    </source>
</reference>
<evidence type="ECO:0000313" key="1">
    <source>
        <dbReference type="EMBL" id="BBZ33607.1"/>
    </source>
</evidence>
<gene>
    <name evidence="1" type="ORF">MCNF_22120</name>
</gene>
<dbReference type="OrthoDB" id="5145750at2"/>
<dbReference type="RefSeq" id="WP_085150974.1">
    <property type="nucleotide sequence ID" value="NZ_AP022612.1"/>
</dbReference>
<evidence type="ECO:0000313" key="2">
    <source>
        <dbReference type="Proteomes" id="UP000466931"/>
    </source>
</evidence>
<organism evidence="1 2">
    <name type="scientific">Mycolicibacterium confluentis</name>
    <dbReference type="NCBI Taxonomy" id="28047"/>
    <lineage>
        <taxon>Bacteria</taxon>
        <taxon>Bacillati</taxon>
        <taxon>Actinomycetota</taxon>
        <taxon>Actinomycetes</taxon>
        <taxon>Mycobacteriales</taxon>
        <taxon>Mycobacteriaceae</taxon>
        <taxon>Mycolicibacterium</taxon>
    </lineage>
</organism>
<accession>A0A7I7XWI6</accession>
<proteinExistence type="predicted"/>
<dbReference type="Proteomes" id="UP000466931">
    <property type="component" value="Chromosome"/>
</dbReference>